<dbReference type="PRINTS" id="PR00111">
    <property type="entry name" value="ABHYDROLASE"/>
</dbReference>
<dbReference type="PANTHER" id="PTHR43798:SF33">
    <property type="entry name" value="HYDROLASE, PUTATIVE (AFU_ORTHOLOGUE AFUA_2G14860)-RELATED"/>
    <property type="match status" value="1"/>
</dbReference>
<dbReference type="GO" id="GO:0016020">
    <property type="term" value="C:membrane"/>
    <property type="evidence" value="ECO:0007669"/>
    <property type="project" value="TreeGrafter"/>
</dbReference>
<reference evidence="2 3" key="1">
    <citation type="submission" date="2018-11" db="EMBL/GenBank/DDBJ databases">
        <title>Proposal to divide the Flavobacteriaceae and reorganize its genera based on Amino Acid Identity values calculated from whole genome sequences.</title>
        <authorList>
            <person name="Nicholson A.C."/>
            <person name="Gulvik C.A."/>
            <person name="Whitney A.M."/>
            <person name="Humrighouse B.W."/>
            <person name="Bell M."/>
            <person name="Holmes B."/>
            <person name="Steigerwalt A."/>
            <person name="Villarma A."/>
            <person name="Sheth M."/>
            <person name="Batra D."/>
            <person name="Pryor J."/>
            <person name="Bernardet J.-F."/>
            <person name="Hugo C."/>
            <person name="Kampfer P."/>
            <person name="Newman J."/>
            <person name="Mcquiston J.R."/>
        </authorList>
    </citation>
    <scope>NUCLEOTIDE SEQUENCE [LARGE SCALE GENOMIC DNA]</scope>
    <source>
        <strain evidence="2 3">DSM 15235</strain>
    </source>
</reference>
<accession>A0A3N0VZG4</accession>
<organism evidence="2 3">
    <name type="scientific">Chryseobacterium daecheongense</name>
    <dbReference type="NCBI Taxonomy" id="192389"/>
    <lineage>
        <taxon>Bacteria</taxon>
        <taxon>Pseudomonadati</taxon>
        <taxon>Bacteroidota</taxon>
        <taxon>Flavobacteriia</taxon>
        <taxon>Flavobacteriales</taxon>
        <taxon>Weeksellaceae</taxon>
        <taxon>Chryseobacterium group</taxon>
        <taxon>Chryseobacterium</taxon>
    </lineage>
</organism>
<dbReference type="EMBL" id="RJTX01000002">
    <property type="protein sequence ID" value="ROH98206.1"/>
    <property type="molecule type" value="Genomic_DNA"/>
</dbReference>
<dbReference type="PRINTS" id="PR00412">
    <property type="entry name" value="EPOXHYDRLASE"/>
</dbReference>
<dbReference type="Proteomes" id="UP000269375">
    <property type="component" value="Unassembled WGS sequence"/>
</dbReference>
<evidence type="ECO:0000313" key="2">
    <source>
        <dbReference type="EMBL" id="ROH98206.1"/>
    </source>
</evidence>
<name>A0A3N0VZG4_9FLAO</name>
<dbReference type="GO" id="GO:0046464">
    <property type="term" value="P:acylglycerol catabolic process"/>
    <property type="evidence" value="ECO:0007669"/>
    <property type="project" value="TreeGrafter"/>
</dbReference>
<dbReference type="GO" id="GO:0047372">
    <property type="term" value="F:monoacylglycerol lipase activity"/>
    <property type="evidence" value="ECO:0007669"/>
    <property type="project" value="TreeGrafter"/>
</dbReference>
<dbReference type="InterPro" id="IPR000639">
    <property type="entry name" value="Epox_hydrolase-like"/>
</dbReference>
<protein>
    <submittedName>
        <fullName evidence="2">Alpha/beta hydrolase</fullName>
    </submittedName>
</protein>
<dbReference type="Gene3D" id="3.40.50.1820">
    <property type="entry name" value="alpha/beta hydrolase"/>
    <property type="match status" value="1"/>
</dbReference>
<comment type="caution">
    <text evidence="2">The sequence shown here is derived from an EMBL/GenBank/DDBJ whole genome shotgun (WGS) entry which is preliminary data.</text>
</comment>
<dbReference type="OrthoDB" id="9773293at2"/>
<dbReference type="AlphaFoldDB" id="A0A3N0VZG4"/>
<dbReference type="PANTHER" id="PTHR43798">
    <property type="entry name" value="MONOACYLGLYCEROL LIPASE"/>
    <property type="match status" value="1"/>
</dbReference>
<proteinExistence type="predicted"/>
<keyword evidence="2" id="KW-0378">Hydrolase</keyword>
<sequence>MKNVMLAILLMIPLWIFSQLKPLDAMLTNYQYPFEVHFISLKSQNNDLKMAYMDVKPKIPNGKTIMLLHGKNFNGAYWEQTAKDLSEKGFRVIIPDQIGFGKSSKPQNYQFSFAQLAVNTKAILDELNVSNTIVLGHSMGGMLATRFTLMYPEMVEKLILENPIGLEDYKALTKYQTIDEAYKSELKNTYESYKNYQLKFYYDNQWKPEYDKWLNLLAGWTLSKDYPKVAWNAALTSDIIFNQPVVYEFKNIKTPTLLIIGTRDRTAIGKDRAPKEIQPLMGQYQELGKKTQREIVGSKLVELENVGHLPHIEVYPKFFEALYNFIK</sequence>
<dbReference type="SUPFAM" id="SSF53474">
    <property type="entry name" value="alpha/beta-Hydrolases"/>
    <property type="match status" value="1"/>
</dbReference>
<gene>
    <name evidence="2" type="ORF">EGI05_12055</name>
</gene>
<evidence type="ECO:0000259" key="1">
    <source>
        <dbReference type="Pfam" id="PF00561"/>
    </source>
</evidence>
<dbReference type="InterPro" id="IPR000073">
    <property type="entry name" value="AB_hydrolase_1"/>
</dbReference>
<feature type="domain" description="AB hydrolase-1" evidence="1">
    <location>
        <begin position="64"/>
        <end position="264"/>
    </location>
</feature>
<dbReference type="Pfam" id="PF00561">
    <property type="entry name" value="Abhydrolase_1"/>
    <property type="match status" value="1"/>
</dbReference>
<dbReference type="InterPro" id="IPR029058">
    <property type="entry name" value="AB_hydrolase_fold"/>
</dbReference>
<dbReference type="InterPro" id="IPR050266">
    <property type="entry name" value="AB_hydrolase_sf"/>
</dbReference>
<evidence type="ECO:0000313" key="3">
    <source>
        <dbReference type="Proteomes" id="UP000269375"/>
    </source>
</evidence>